<sequence length="162" mass="18036">MNVERLAYGRLGPHPNIARYLGSTKDGSIILERGQVLRTVCQKTGAAQIPLQRKLRWVRDAAEGIKHAHGKNIVQADCSCNNMILTRSGDLKIIDFEGCSIDGAEAGSQYEWFSYRRSTPLVSFQTDIFAFGCATLIQTWNHSDCKQCEHSCPKCRLRGCSA</sequence>
<dbReference type="GeneID" id="25331818"/>
<dbReference type="SUPFAM" id="SSF56112">
    <property type="entry name" value="Protein kinase-like (PK-like)"/>
    <property type="match status" value="1"/>
</dbReference>
<dbReference type="STRING" id="348802.A0A0D2CMR2"/>
<dbReference type="Gene3D" id="3.30.200.20">
    <property type="entry name" value="Phosphorylase Kinase, domain 1"/>
    <property type="match status" value="1"/>
</dbReference>
<name>A0A0D2CMR2_9EURO</name>
<protein>
    <submittedName>
        <fullName evidence="1">Uncharacterized protein</fullName>
    </submittedName>
</protein>
<gene>
    <name evidence="1" type="ORF">PV05_09910</name>
</gene>
<dbReference type="OrthoDB" id="4119972at2759"/>
<evidence type="ECO:0000313" key="2">
    <source>
        <dbReference type="Proteomes" id="UP000054342"/>
    </source>
</evidence>
<dbReference type="AlphaFoldDB" id="A0A0D2CMR2"/>
<accession>A0A0D2CMR2</accession>
<keyword evidence="2" id="KW-1185">Reference proteome</keyword>
<dbReference type="Gene3D" id="1.10.510.10">
    <property type="entry name" value="Transferase(Phosphotransferase) domain 1"/>
    <property type="match status" value="1"/>
</dbReference>
<reference evidence="1 2" key="1">
    <citation type="submission" date="2015-01" db="EMBL/GenBank/DDBJ databases">
        <title>The Genome Sequence of Exophiala xenobiotica CBS118157.</title>
        <authorList>
            <consortium name="The Broad Institute Genomics Platform"/>
            <person name="Cuomo C."/>
            <person name="de Hoog S."/>
            <person name="Gorbushina A."/>
            <person name="Stielow B."/>
            <person name="Teixiera M."/>
            <person name="Abouelleil A."/>
            <person name="Chapman S.B."/>
            <person name="Priest M."/>
            <person name="Young S.K."/>
            <person name="Wortman J."/>
            <person name="Nusbaum C."/>
            <person name="Birren B."/>
        </authorList>
    </citation>
    <scope>NUCLEOTIDE SEQUENCE [LARGE SCALE GENOMIC DNA]</scope>
    <source>
        <strain evidence="1 2">CBS 118157</strain>
    </source>
</reference>
<organism evidence="1 2">
    <name type="scientific">Exophiala xenobiotica</name>
    <dbReference type="NCBI Taxonomy" id="348802"/>
    <lineage>
        <taxon>Eukaryota</taxon>
        <taxon>Fungi</taxon>
        <taxon>Dikarya</taxon>
        <taxon>Ascomycota</taxon>
        <taxon>Pezizomycotina</taxon>
        <taxon>Eurotiomycetes</taxon>
        <taxon>Chaetothyriomycetidae</taxon>
        <taxon>Chaetothyriales</taxon>
        <taxon>Herpotrichiellaceae</taxon>
        <taxon>Exophiala</taxon>
    </lineage>
</organism>
<dbReference type="InterPro" id="IPR011009">
    <property type="entry name" value="Kinase-like_dom_sf"/>
</dbReference>
<dbReference type="Proteomes" id="UP000054342">
    <property type="component" value="Unassembled WGS sequence"/>
</dbReference>
<dbReference type="EMBL" id="KN847322">
    <property type="protein sequence ID" value="KIW51162.1"/>
    <property type="molecule type" value="Genomic_DNA"/>
</dbReference>
<dbReference type="RefSeq" id="XP_013311746.1">
    <property type="nucleotide sequence ID" value="XM_013456292.1"/>
</dbReference>
<evidence type="ECO:0000313" key="1">
    <source>
        <dbReference type="EMBL" id="KIW51162.1"/>
    </source>
</evidence>
<dbReference type="HOGENOM" id="CLU_1635423_0_0_1"/>
<proteinExistence type="predicted"/>